<comment type="similarity">
    <text evidence="2">Belongs to the geminiviridae transcriptional activator protein family.</text>
</comment>
<dbReference type="GO" id="GO:0005198">
    <property type="term" value="F:structural molecule activity"/>
    <property type="evidence" value="ECO:0007669"/>
    <property type="project" value="InterPro"/>
</dbReference>
<dbReference type="GO" id="GO:0052170">
    <property type="term" value="P:symbiont-mediated suppression of host innate immune response"/>
    <property type="evidence" value="ECO:0007669"/>
    <property type="project" value="UniProtKB-KW"/>
</dbReference>
<dbReference type="GO" id="GO:0030430">
    <property type="term" value="C:host cell cytoplasm"/>
    <property type="evidence" value="ECO:0007669"/>
    <property type="project" value="UniProtKB-SubCell"/>
</dbReference>
<evidence type="ECO:0000256" key="8">
    <source>
        <dbReference type="ARBA" id="ARBA00022833"/>
    </source>
</evidence>
<feature type="region of interest" description="Disordered" evidence="11">
    <location>
        <begin position="52"/>
        <end position="112"/>
    </location>
</feature>
<keyword evidence="3" id="KW-0941">Suppressor of RNA silencing</keyword>
<organism evidence="12">
    <name type="scientific">Beet curly top virus</name>
    <dbReference type="NCBI Taxonomy" id="10840"/>
    <lineage>
        <taxon>Viruses</taxon>
        <taxon>Monodnaviria</taxon>
        <taxon>Shotokuvirae</taxon>
        <taxon>Cressdnaviricota</taxon>
        <taxon>Repensiviricetes</taxon>
        <taxon>Geplafuvirales</taxon>
        <taxon>Geminiviridae</taxon>
        <taxon>Curtovirus</taxon>
        <taxon>Curtovirus betae</taxon>
    </lineage>
</organism>
<evidence type="ECO:0000256" key="5">
    <source>
        <dbReference type="ARBA" id="ARBA00022632"/>
    </source>
</evidence>
<evidence type="ECO:0000256" key="9">
    <source>
        <dbReference type="ARBA" id="ARBA00023200"/>
    </source>
</evidence>
<dbReference type="GO" id="GO:0019028">
    <property type="term" value="C:viral capsid"/>
    <property type="evidence" value="ECO:0007669"/>
    <property type="project" value="InterPro"/>
</dbReference>
<evidence type="ECO:0000256" key="7">
    <source>
        <dbReference type="ARBA" id="ARBA00022771"/>
    </source>
</evidence>
<dbReference type="InterPro" id="IPR000942">
    <property type="entry name" value="Gemini_AL2"/>
</dbReference>
<sequence length="140" mass="15782">MKPLGPGHYKIHSSPNSQVLSLITIKKRPRKIKLPCKCHFTIHHECNQGFSHRGTHHAATSDEFHTRGFGTESIVPQTPGLLPNRASLSTESPDKIQPQPPQIRESSQVLDRSDDHCITQDINWGPFFESLEKETRDILG</sequence>
<proteinExistence type="inferred from homology"/>
<keyword evidence="5" id="KW-1090">Inhibition of host innate immune response by virus</keyword>
<keyword evidence="7" id="KW-0863">Zinc-finger</keyword>
<keyword evidence="4" id="KW-0945">Host-virus interaction</keyword>
<keyword evidence="10" id="KW-0899">Viral immunoevasion</keyword>
<evidence type="ECO:0000256" key="10">
    <source>
        <dbReference type="ARBA" id="ARBA00023280"/>
    </source>
</evidence>
<reference evidence="12" key="1">
    <citation type="journal article" date="2017" name="Plant Dis.">
        <title>Beet curly top virus strains associated with sugar beet in Idaho, Oregon, and a Western U.S. Collection.</title>
        <authorList>
            <person name="Strausbaugh C.A."/>
            <person name="Eujayl I.A."/>
            <person name="Wintermantel W.M."/>
        </authorList>
    </citation>
    <scope>NUCLEOTIDE SEQUENCE</scope>
    <source>
        <strain evidence="12">BCTV-Svr_</strain>
    </source>
</reference>
<dbReference type="Pfam" id="PF01440">
    <property type="entry name" value="Gemini_AL2"/>
    <property type="match status" value="1"/>
</dbReference>
<evidence type="ECO:0000256" key="11">
    <source>
        <dbReference type="SAM" id="MobiDB-lite"/>
    </source>
</evidence>
<evidence type="ECO:0000256" key="6">
    <source>
        <dbReference type="ARBA" id="ARBA00022723"/>
    </source>
</evidence>
<evidence type="ECO:0000256" key="2">
    <source>
        <dbReference type="ARBA" id="ARBA00007672"/>
    </source>
</evidence>
<comment type="subcellular location">
    <subcellularLocation>
        <location evidence="1">Host cytoplasm</location>
    </subcellularLocation>
</comment>
<keyword evidence="6" id="KW-0479">Metal-binding</keyword>
<name>A0A0N7EJC9_9GEMI</name>
<keyword evidence="9" id="KW-1035">Host cytoplasm</keyword>
<evidence type="ECO:0000256" key="1">
    <source>
        <dbReference type="ARBA" id="ARBA00004192"/>
    </source>
</evidence>
<gene>
    <name evidence="12" type="primary">C2</name>
</gene>
<accession>A0A0N7EJC9</accession>
<evidence type="ECO:0000256" key="4">
    <source>
        <dbReference type="ARBA" id="ARBA00022581"/>
    </source>
</evidence>
<protein>
    <submittedName>
        <fullName evidence="12">Pathogenesis enhancement protein</fullName>
    </submittedName>
</protein>
<dbReference type="EMBL" id="KT276911">
    <property type="protein sequence ID" value="ALF37763.1"/>
    <property type="molecule type" value="Genomic_DNA"/>
</dbReference>
<evidence type="ECO:0000256" key="3">
    <source>
        <dbReference type="ARBA" id="ARBA00022463"/>
    </source>
</evidence>
<dbReference type="GO" id="GO:0008270">
    <property type="term" value="F:zinc ion binding"/>
    <property type="evidence" value="ECO:0007669"/>
    <property type="project" value="UniProtKB-KW"/>
</dbReference>
<evidence type="ECO:0000313" key="12">
    <source>
        <dbReference type="EMBL" id="ALF37763.1"/>
    </source>
</evidence>
<keyword evidence="8" id="KW-0862">Zinc</keyword>